<feature type="region of interest" description="Disordered" evidence="7">
    <location>
        <begin position="97"/>
        <end position="117"/>
    </location>
</feature>
<feature type="transmembrane region" description="Helical" evidence="6">
    <location>
        <begin position="50"/>
        <end position="72"/>
    </location>
</feature>
<accession>A0AAV5BK28</accession>
<dbReference type="Pfam" id="PF04515">
    <property type="entry name" value="Choline_transpo"/>
    <property type="match status" value="2"/>
</dbReference>
<name>A0AAV5BK28_ELECO</name>
<feature type="transmembrane region" description="Helical" evidence="6">
    <location>
        <begin position="132"/>
        <end position="153"/>
    </location>
</feature>
<organism evidence="9 10">
    <name type="scientific">Eleusine coracana subsp. coracana</name>
    <dbReference type="NCBI Taxonomy" id="191504"/>
    <lineage>
        <taxon>Eukaryota</taxon>
        <taxon>Viridiplantae</taxon>
        <taxon>Streptophyta</taxon>
        <taxon>Embryophyta</taxon>
        <taxon>Tracheophyta</taxon>
        <taxon>Spermatophyta</taxon>
        <taxon>Magnoliopsida</taxon>
        <taxon>Liliopsida</taxon>
        <taxon>Poales</taxon>
        <taxon>Poaceae</taxon>
        <taxon>PACMAD clade</taxon>
        <taxon>Chloridoideae</taxon>
        <taxon>Cynodonteae</taxon>
        <taxon>Eleusininae</taxon>
        <taxon>Eleusine</taxon>
    </lineage>
</organism>
<feature type="transmembrane region" description="Helical" evidence="6">
    <location>
        <begin position="190"/>
        <end position="212"/>
    </location>
</feature>
<evidence type="ECO:0000256" key="4">
    <source>
        <dbReference type="ARBA" id="ARBA00022989"/>
    </source>
</evidence>
<keyword evidence="10" id="KW-1185">Reference proteome</keyword>
<feature type="transmembrane region" description="Helical" evidence="6">
    <location>
        <begin position="389"/>
        <end position="410"/>
    </location>
</feature>
<evidence type="ECO:0000313" key="8">
    <source>
        <dbReference type="EMBL" id="GJM85360.1"/>
    </source>
</evidence>
<sequence length="471" mass="51472">MSSSPSSSTSSCGEGGNPSPPAAGAVAGVVGAASAGAGPAAWPRRRCRDVFWLVVFLLHLLVFGAALALFGLNRFRQADRFNIGRFANQTALPWGTSVGSPEAAPAPPPPSVYRAEDPSAPASELTETYWKYYGVAGAVGAALAWAWLVAAAGRKDGGKVLMRTAVHSLTAYLAVVSVLCFWGKHFFWGVALAVGAGLHFLYVMSVLDRFPFTMLVLQKAIRMVWELPDVIRVAYAFVLVMLCWMALWSFGVSGIVAFGIPNGGQWWLLLVSWQIRGIRSKIGSNECLLCCIDFVFHIVETLVRFFNKYAYVQVRMFIPMFSFQIAVNGQSFNRSARDAWELFQSTGIEALVAYDCSGAVLLMSIILGGLLTGTCTGVWVYFKQSDKAVMVGSTSMLMGMILVGLTVVVVESAVTSIYICYAEDPLLIQRWDPDFFEQISEALHQRLQYRSSRARQILNGRLDHLPHTSSI</sequence>
<evidence type="ECO:0000256" key="5">
    <source>
        <dbReference type="ARBA" id="ARBA00023136"/>
    </source>
</evidence>
<dbReference type="EMBL" id="BQKI01000001">
    <property type="protein sequence ID" value="GJM85988.1"/>
    <property type="molecule type" value="Genomic_DNA"/>
</dbReference>
<comment type="similarity">
    <text evidence="2 6">Belongs to the CTL (choline transporter-like) family.</text>
</comment>
<dbReference type="Proteomes" id="UP001054889">
    <property type="component" value="Unassembled WGS sequence"/>
</dbReference>
<dbReference type="EMBL" id="BQKI01000001">
    <property type="protein sequence ID" value="GJM85360.1"/>
    <property type="molecule type" value="Genomic_DNA"/>
</dbReference>
<protein>
    <recommendedName>
        <fullName evidence="6">Choline transporter-like protein</fullName>
    </recommendedName>
</protein>
<comment type="subcellular location">
    <subcellularLocation>
        <location evidence="6">Cell membrane</location>
        <topology evidence="6">Multi-pass membrane protein</topology>
    </subcellularLocation>
    <subcellularLocation>
        <location evidence="1">Membrane</location>
        <topology evidence="1">Multi-pass membrane protein</topology>
    </subcellularLocation>
</comment>
<evidence type="ECO:0000313" key="9">
    <source>
        <dbReference type="EMBL" id="GJM85988.1"/>
    </source>
</evidence>
<proteinExistence type="inferred from homology"/>
<comment type="caution">
    <text evidence="9">The sequence shown here is derived from an EMBL/GenBank/DDBJ whole genome shotgun (WGS) entry which is preliminary data.</text>
</comment>
<reference evidence="9" key="1">
    <citation type="journal article" date="2018" name="DNA Res.">
        <title>Multiple hybrid de novo genome assembly of finger millet, an orphan allotetraploid crop.</title>
        <authorList>
            <person name="Hatakeyama M."/>
            <person name="Aluri S."/>
            <person name="Balachadran M.T."/>
            <person name="Sivarajan S.R."/>
            <person name="Patrignani A."/>
            <person name="Gruter S."/>
            <person name="Poveda L."/>
            <person name="Shimizu-Inatsugi R."/>
            <person name="Baeten J."/>
            <person name="Francoijs K.J."/>
            <person name="Nataraja K.N."/>
            <person name="Reddy Y.A.N."/>
            <person name="Phadnis S."/>
            <person name="Ravikumar R.L."/>
            <person name="Schlapbach R."/>
            <person name="Sreeman S.M."/>
            <person name="Shimizu K.K."/>
        </authorList>
    </citation>
    <scope>NUCLEOTIDE SEQUENCE</scope>
</reference>
<reference evidence="9" key="2">
    <citation type="submission" date="2021-12" db="EMBL/GenBank/DDBJ databases">
        <title>Resequencing data analysis of finger millet.</title>
        <authorList>
            <person name="Hatakeyama M."/>
            <person name="Aluri S."/>
            <person name="Balachadran M.T."/>
            <person name="Sivarajan S.R."/>
            <person name="Poveda L."/>
            <person name="Shimizu-Inatsugi R."/>
            <person name="Schlapbach R."/>
            <person name="Sreeman S.M."/>
            <person name="Shimizu K.K."/>
        </authorList>
    </citation>
    <scope>NUCLEOTIDE SEQUENCE</scope>
</reference>
<dbReference type="AlphaFoldDB" id="A0AAV5BK28"/>
<evidence type="ECO:0000256" key="7">
    <source>
        <dbReference type="SAM" id="MobiDB-lite"/>
    </source>
</evidence>
<gene>
    <name evidence="9" type="primary">ga01802</name>
    <name evidence="8" type="synonym">ga01115</name>
    <name evidence="8" type="ORF">PR202_ga01115</name>
    <name evidence="9" type="ORF">PR202_ga01802</name>
</gene>
<keyword evidence="5 6" id="KW-0472">Membrane</keyword>
<evidence type="ECO:0000256" key="1">
    <source>
        <dbReference type="ARBA" id="ARBA00004141"/>
    </source>
</evidence>
<dbReference type="GO" id="GO:0022857">
    <property type="term" value="F:transmembrane transporter activity"/>
    <property type="evidence" value="ECO:0007669"/>
    <property type="project" value="UniProtKB-UniRule"/>
</dbReference>
<dbReference type="PANTHER" id="PTHR12385:SF4">
    <property type="entry name" value="PROTEIN PNS1"/>
    <property type="match status" value="1"/>
</dbReference>
<dbReference type="InterPro" id="IPR007603">
    <property type="entry name" value="Choline_transptr-like"/>
</dbReference>
<evidence type="ECO:0000256" key="3">
    <source>
        <dbReference type="ARBA" id="ARBA00022692"/>
    </source>
</evidence>
<feature type="compositionally biased region" description="Low complexity" evidence="7">
    <location>
        <begin position="1"/>
        <end position="11"/>
    </location>
</feature>
<evidence type="ECO:0000256" key="2">
    <source>
        <dbReference type="ARBA" id="ARBA00007168"/>
    </source>
</evidence>
<keyword evidence="3 6" id="KW-0812">Transmembrane</keyword>
<dbReference type="GO" id="GO:0005886">
    <property type="term" value="C:plasma membrane"/>
    <property type="evidence" value="ECO:0007669"/>
    <property type="project" value="UniProtKB-SubCell"/>
</dbReference>
<feature type="transmembrane region" description="Helical" evidence="6">
    <location>
        <begin position="359"/>
        <end position="382"/>
    </location>
</feature>
<keyword evidence="4 6" id="KW-1133">Transmembrane helix</keyword>
<feature type="region of interest" description="Disordered" evidence="7">
    <location>
        <begin position="1"/>
        <end position="20"/>
    </location>
</feature>
<dbReference type="PANTHER" id="PTHR12385">
    <property type="entry name" value="CHOLINE TRANSPORTER-LIKE (SLC FAMILY 44)"/>
    <property type="match status" value="1"/>
</dbReference>
<comment type="function">
    <text evidence="6">Choline transporter.</text>
</comment>
<feature type="transmembrane region" description="Helical" evidence="6">
    <location>
        <begin position="233"/>
        <end position="260"/>
    </location>
</feature>
<evidence type="ECO:0000313" key="10">
    <source>
        <dbReference type="Proteomes" id="UP001054889"/>
    </source>
</evidence>
<evidence type="ECO:0000256" key="6">
    <source>
        <dbReference type="RuleBase" id="RU368066"/>
    </source>
</evidence>
<feature type="transmembrane region" description="Helical" evidence="6">
    <location>
        <begin position="165"/>
        <end position="184"/>
    </location>
</feature>